<dbReference type="Proteomes" id="UP000262004">
    <property type="component" value="Chromosome"/>
</dbReference>
<proteinExistence type="predicted"/>
<dbReference type="AlphaFoldDB" id="A0A2Z6DWS1"/>
<dbReference type="CDD" id="cd16325">
    <property type="entry name" value="LolA"/>
    <property type="match status" value="1"/>
</dbReference>
<dbReference type="EMBL" id="AP018558">
    <property type="protein sequence ID" value="BBD76914.1"/>
    <property type="molecule type" value="Genomic_DNA"/>
</dbReference>
<keyword evidence="1 2" id="KW-0732">Signal</keyword>
<dbReference type="PANTHER" id="PTHR35869">
    <property type="entry name" value="OUTER-MEMBRANE LIPOPROTEIN CARRIER PROTEIN"/>
    <property type="match status" value="1"/>
</dbReference>
<feature type="signal peptide" evidence="2">
    <location>
        <begin position="1"/>
        <end position="32"/>
    </location>
</feature>
<sequence>MKACGAKRFLRGWVALLLFSFVLIPLSEAQSAADEQTQKAWATLIAWGEGVTSAEGVFRQIERRSDGRRRELEGVFAFVKPLRFRWTIERPFVQVTVSDGTTLTVWDPELRQATVQPLDPAALRAGPLAFFLAPETLPERFTLERFTQAGGVLRWSLRARTDDAVVRRVEVTIADERLRALTIEDALGQTSELLFTRFERTMPQPEAFQLTLPPDAVVLRTPQGAAAAETPR</sequence>
<accession>A0A2Z6DWS1</accession>
<evidence type="ECO:0000256" key="2">
    <source>
        <dbReference type="SAM" id="SignalP"/>
    </source>
</evidence>
<dbReference type="SUPFAM" id="SSF89392">
    <property type="entry name" value="Prokaryotic lipoproteins and lipoprotein localization factors"/>
    <property type="match status" value="1"/>
</dbReference>
<keyword evidence="3" id="KW-0449">Lipoprotein</keyword>
<gene>
    <name evidence="3" type="ORF">HPTL_0646</name>
</gene>
<reference evidence="3 4" key="1">
    <citation type="submission" date="2018-04" db="EMBL/GenBank/DDBJ databases">
        <title>Complete genome sequence of Hydrogenophilus thermoluteolus TH-1.</title>
        <authorList>
            <person name="Arai H."/>
        </authorList>
    </citation>
    <scope>NUCLEOTIDE SEQUENCE [LARGE SCALE GENOMIC DNA]</scope>
    <source>
        <strain evidence="3 4">TH-1</strain>
    </source>
</reference>
<dbReference type="Pfam" id="PF03548">
    <property type="entry name" value="LolA"/>
    <property type="match status" value="1"/>
</dbReference>
<dbReference type="Gene3D" id="2.50.20.10">
    <property type="entry name" value="Lipoprotein localisation LolA/LolB/LppX"/>
    <property type="match status" value="1"/>
</dbReference>
<protein>
    <submittedName>
        <fullName evidence="3">Outer membrane lipoprotein carrier protein LolA</fullName>
    </submittedName>
</protein>
<dbReference type="PANTHER" id="PTHR35869:SF1">
    <property type="entry name" value="OUTER-MEMBRANE LIPOPROTEIN CARRIER PROTEIN"/>
    <property type="match status" value="1"/>
</dbReference>
<dbReference type="RefSeq" id="WP_119334710.1">
    <property type="nucleotide sequence ID" value="NZ_AP018558.1"/>
</dbReference>
<name>A0A2Z6DWS1_HYDTE</name>
<dbReference type="OrthoDB" id="9787361at2"/>
<organism evidence="3 4">
    <name type="scientific">Hydrogenophilus thermoluteolus</name>
    <name type="common">Pseudomonas hydrogenothermophila</name>
    <dbReference type="NCBI Taxonomy" id="297"/>
    <lineage>
        <taxon>Bacteria</taxon>
        <taxon>Pseudomonadati</taxon>
        <taxon>Pseudomonadota</taxon>
        <taxon>Hydrogenophilia</taxon>
        <taxon>Hydrogenophilales</taxon>
        <taxon>Hydrogenophilaceae</taxon>
        <taxon>Hydrogenophilus</taxon>
    </lineage>
</organism>
<dbReference type="InterPro" id="IPR004564">
    <property type="entry name" value="OM_lipoprot_carrier_LolA-like"/>
</dbReference>
<evidence type="ECO:0000313" key="3">
    <source>
        <dbReference type="EMBL" id="BBD76914.1"/>
    </source>
</evidence>
<dbReference type="InterPro" id="IPR029046">
    <property type="entry name" value="LolA/LolB/LppX"/>
</dbReference>
<dbReference type="KEGG" id="htl:HPTL_0646"/>
<feature type="chain" id="PRO_5016373194" evidence="2">
    <location>
        <begin position="33"/>
        <end position="232"/>
    </location>
</feature>
<evidence type="ECO:0000313" key="4">
    <source>
        <dbReference type="Proteomes" id="UP000262004"/>
    </source>
</evidence>
<evidence type="ECO:0000256" key="1">
    <source>
        <dbReference type="ARBA" id="ARBA00022729"/>
    </source>
</evidence>
<keyword evidence="4" id="KW-1185">Reference proteome</keyword>